<name>A0A0A8ZUQ5_ARUDO</name>
<reference evidence="1" key="2">
    <citation type="journal article" date="2015" name="Data Brief">
        <title>Shoot transcriptome of the giant reed, Arundo donax.</title>
        <authorList>
            <person name="Barrero R.A."/>
            <person name="Guerrero F.D."/>
            <person name="Moolhuijzen P."/>
            <person name="Goolsby J.A."/>
            <person name="Tidwell J."/>
            <person name="Bellgard S.E."/>
            <person name="Bellgard M.I."/>
        </authorList>
    </citation>
    <scope>NUCLEOTIDE SEQUENCE</scope>
    <source>
        <tissue evidence="1">Shoot tissue taken approximately 20 cm above the soil surface</tissue>
    </source>
</reference>
<reference evidence="1" key="1">
    <citation type="submission" date="2014-09" db="EMBL/GenBank/DDBJ databases">
        <authorList>
            <person name="Magalhaes I.L.F."/>
            <person name="Oliveira U."/>
            <person name="Santos F.R."/>
            <person name="Vidigal T.H.D.A."/>
            <person name="Brescovit A.D."/>
            <person name="Santos A.J."/>
        </authorList>
    </citation>
    <scope>NUCLEOTIDE SEQUENCE</scope>
    <source>
        <tissue evidence="1">Shoot tissue taken approximately 20 cm above the soil surface</tissue>
    </source>
</reference>
<sequence length="88" mass="9627">MKVLQYEPYRKGNWNISSNHVESANIFFSTALLPHMHSLNDTHSNRCVFDGATPSLAGALVLTGEERRLWEMAGARGLSLLTATLPGG</sequence>
<dbReference type="AlphaFoldDB" id="A0A0A8ZUQ5"/>
<accession>A0A0A8ZUQ5</accession>
<dbReference type="EMBL" id="GBRH01256462">
    <property type="protein sequence ID" value="JAD41433.1"/>
    <property type="molecule type" value="Transcribed_RNA"/>
</dbReference>
<organism evidence="1">
    <name type="scientific">Arundo donax</name>
    <name type="common">Giant reed</name>
    <name type="synonym">Donax arundinaceus</name>
    <dbReference type="NCBI Taxonomy" id="35708"/>
    <lineage>
        <taxon>Eukaryota</taxon>
        <taxon>Viridiplantae</taxon>
        <taxon>Streptophyta</taxon>
        <taxon>Embryophyta</taxon>
        <taxon>Tracheophyta</taxon>
        <taxon>Spermatophyta</taxon>
        <taxon>Magnoliopsida</taxon>
        <taxon>Liliopsida</taxon>
        <taxon>Poales</taxon>
        <taxon>Poaceae</taxon>
        <taxon>PACMAD clade</taxon>
        <taxon>Arundinoideae</taxon>
        <taxon>Arundineae</taxon>
        <taxon>Arundo</taxon>
    </lineage>
</organism>
<evidence type="ECO:0000313" key="1">
    <source>
        <dbReference type="EMBL" id="JAD41433.1"/>
    </source>
</evidence>
<protein>
    <submittedName>
        <fullName evidence="1">Uncharacterized protein</fullName>
    </submittedName>
</protein>
<proteinExistence type="predicted"/>